<keyword evidence="1 6" id="KW-0378">Hydrolase</keyword>
<dbReference type="InterPro" id="IPR019438">
    <property type="entry name" value="Q_salvage"/>
</dbReference>
<dbReference type="AlphaFoldDB" id="G4TD94"/>
<dbReference type="PANTHER" id="PTHR21314:SF0">
    <property type="entry name" value="QUEUOSINE 5'-PHOSPHATE N-GLYCOSYLASE_HYDROLASE"/>
    <property type="match status" value="1"/>
</dbReference>
<organism evidence="7 8">
    <name type="scientific">Serendipita indica (strain DSM 11827)</name>
    <name type="common">Root endophyte fungus</name>
    <name type="synonym">Piriformospora indica</name>
    <dbReference type="NCBI Taxonomy" id="1109443"/>
    <lineage>
        <taxon>Eukaryota</taxon>
        <taxon>Fungi</taxon>
        <taxon>Dikarya</taxon>
        <taxon>Basidiomycota</taxon>
        <taxon>Agaricomycotina</taxon>
        <taxon>Agaricomycetes</taxon>
        <taxon>Sebacinales</taxon>
        <taxon>Serendipitaceae</taxon>
        <taxon>Serendipita</taxon>
    </lineage>
</organism>
<dbReference type="EMBL" id="CAFZ01000051">
    <property type="protein sequence ID" value="CCA69276.1"/>
    <property type="molecule type" value="Genomic_DNA"/>
</dbReference>
<evidence type="ECO:0000256" key="2">
    <source>
        <dbReference type="ARBA" id="ARBA00035119"/>
    </source>
</evidence>
<keyword evidence="8" id="KW-1185">Reference proteome</keyword>
<dbReference type="GO" id="GO:0016787">
    <property type="term" value="F:hydrolase activity"/>
    <property type="evidence" value="ECO:0007669"/>
    <property type="project" value="UniProtKB-KW"/>
</dbReference>
<comment type="similarity">
    <text evidence="2 6">Belongs to the QNG1 protein family.</text>
</comment>
<comment type="catalytic activity">
    <reaction evidence="5 6">
        <text>queuosine 5'-phosphate + H2O = queuine + D-ribose 5-phosphate</text>
        <dbReference type="Rhea" id="RHEA:75387"/>
        <dbReference type="ChEBI" id="CHEBI:15377"/>
        <dbReference type="ChEBI" id="CHEBI:17433"/>
        <dbReference type="ChEBI" id="CHEBI:78346"/>
        <dbReference type="ChEBI" id="CHEBI:194371"/>
    </reaction>
    <physiologicalReaction direction="left-to-right" evidence="5 6">
        <dbReference type="Rhea" id="RHEA:75388"/>
    </physiologicalReaction>
</comment>
<dbReference type="GO" id="GO:0006400">
    <property type="term" value="P:tRNA modification"/>
    <property type="evidence" value="ECO:0007669"/>
    <property type="project" value="TreeGrafter"/>
</dbReference>
<dbReference type="InParanoid" id="G4TD94"/>
<dbReference type="Pfam" id="PF10343">
    <property type="entry name" value="Q_salvage"/>
    <property type="match status" value="1"/>
</dbReference>
<comment type="function">
    <text evidence="6">Catalyzes the hydrolysis of queuosine 5'-phosphate, releasing the nucleobase queuine (q). Is required for salvage of queuine from exogenous queuosine (Q) that is imported and then converted to queuosine 5'-phosphate intracellularly.</text>
</comment>
<dbReference type="STRING" id="1109443.G4TD94"/>
<evidence type="ECO:0000256" key="4">
    <source>
        <dbReference type="ARBA" id="ARBA00035393"/>
    </source>
</evidence>
<dbReference type="EC" id="3.2.2.-" evidence="6"/>
<dbReference type="Proteomes" id="UP000007148">
    <property type="component" value="Unassembled WGS sequence"/>
</dbReference>
<comment type="caution">
    <text evidence="7">The sequence shown here is derived from an EMBL/GenBank/DDBJ whole genome shotgun (WGS) entry which is preliminary data.</text>
</comment>
<sequence>MIKAFGSCTEEKNPVIESAEFILKDNPHVQLSLAGIEDVADELLGLIQAQNYTPNTWRTQPTHFLPPTPFDAANPRTKQCIDWIFLVSALNFSFWSEHQGLPTRYGVSWKSSWDAQDALEKGIPITDPVFYASEESCPDALIEEIFAPVQESQETISLLPQRIAIMREVGKVLVKRAPNQSFFGILESINANTAKGHRTIALLQAILEYFPCFRDSTTYKGHKVYFWKRAQILVAELWAAFYPLEPSIQHPIIPDGVDYLTMFADYRVPQILHHLGTLTYSEELEIILSRGDHLEYGSEIECSIRAGSILAVEQLKARMVNKLNKRGARASEWKGKHHSELSINCVLIDFFLWDLAKLVEAGEFSTGRKTAPLACHRTRSIFY</sequence>
<dbReference type="HOGENOM" id="CLU_036001_2_1_1"/>
<dbReference type="OMA" id="FSFWSEE"/>
<proteinExistence type="inferred from homology"/>
<evidence type="ECO:0000256" key="5">
    <source>
        <dbReference type="ARBA" id="ARBA00048204"/>
    </source>
</evidence>
<evidence type="ECO:0000313" key="7">
    <source>
        <dbReference type="EMBL" id="CCA69276.1"/>
    </source>
</evidence>
<name>G4TD94_SERID</name>
<accession>G4TD94</accession>
<dbReference type="OrthoDB" id="416777at2759"/>
<reference evidence="7 8" key="1">
    <citation type="journal article" date="2011" name="PLoS Pathog.">
        <title>Endophytic Life Strategies Decoded by Genome and Transcriptome Analyses of the Mutualistic Root Symbiont Piriformospora indica.</title>
        <authorList>
            <person name="Zuccaro A."/>
            <person name="Lahrmann U."/>
            <person name="Guldener U."/>
            <person name="Langen G."/>
            <person name="Pfiffi S."/>
            <person name="Biedenkopf D."/>
            <person name="Wong P."/>
            <person name="Samans B."/>
            <person name="Grimm C."/>
            <person name="Basiewicz M."/>
            <person name="Murat C."/>
            <person name="Martin F."/>
            <person name="Kogel K.H."/>
        </authorList>
    </citation>
    <scope>NUCLEOTIDE SEQUENCE [LARGE SCALE GENOMIC DNA]</scope>
    <source>
        <strain evidence="7 8">DSM 11827</strain>
    </source>
</reference>
<dbReference type="PANTHER" id="PTHR21314">
    <property type="entry name" value="QUEUOSINE 5'-PHOSPHATE N-GLYCOSYLASE_HYDROLASE-RELATED"/>
    <property type="match status" value="1"/>
</dbReference>
<gene>
    <name evidence="7" type="ORF">PIIN_03175</name>
</gene>
<dbReference type="FunCoup" id="G4TD94">
    <property type="interactions" value="201"/>
</dbReference>
<evidence type="ECO:0000313" key="8">
    <source>
        <dbReference type="Proteomes" id="UP000007148"/>
    </source>
</evidence>
<dbReference type="eggNOG" id="KOG2524">
    <property type="taxonomic scope" value="Eukaryota"/>
</dbReference>
<evidence type="ECO:0000256" key="6">
    <source>
        <dbReference type="RuleBase" id="RU365002"/>
    </source>
</evidence>
<evidence type="ECO:0000256" key="3">
    <source>
        <dbReference type="ARBA" id="ARBA00035306"/>
    </source>
</evidence>
<protein>
    <recommendedName>
        <fullName evidence="3 6">Queuosine 5'-phosphate N-glycosylase/hydrolase</fullName>
        <ecNumber evidence="6">3.2.2.-</ecNumber>
    </recommendedName>
    <alternativeName>
        <fullName evidence="4 6">Queuosine-nucleotide N-glycosylase/hydrolase</fullName>
    </alternativeName>
</protein>
<evidence type="ECO:0000256" key="1">
    <source>
        <dbReference type="ARBA" id="ARBA00022801"/>
    </source>
</evidence>